<dbReference type="SUPFAM" id="SSF82171">
    <property type="entry name" value="DPP6 N-terminal domain-like"/>
    <property type="match status" value="1"/>
</dbReference>
<dbReference type="KEGG" id="rgu:A4W93_10500"/>
<dbReference type="STRING" id="946333.A4W93_10500"/>
<evidence type="ECO:0000313" key="4">
    <source>
        <dbReference type="Proteomes" id="UP000193427"/>
    </source>
</evidence>
<dbReference type="InterPro" id="IPR001375">
    <property type="entry name" value="Peptidase_S9_cat"/>
</dbReference>
<dbReference type="OrthoDB" id="4269629at2"/>
<dbReference type="InterPro" id="IPR029058">
    <property type="entry name" value="AB_hydrolase_fold"/>
</dbReference>
<keyword evidence="1" id="KW-0378">Hydrolase</keyword>
<feature type="domain" description="Peptidase S9 prolyl oligopeptidase catalytic" evidence="2">
    <location>
        <begin position="419"/>
        <end position="595"/>
    </location>
</feature>
<protein>
    <recommendedName>
        <fullName evidence="2">Peptidase S9 prolyl oligopeptidase catalytic domain-containing protein</fullName>
    </recommendedName>
</protein>
<dbReference type="PANTHER" id="PTHR42776:SF27">
    <property type="entry name" value="DIPEPTIDYL PEPTIDASE FAMILY MEMBER 6"/>
    <property type="match status" value="1"/>
</dbReference>
<proteinExistence type="predicted"/>
<dbReference type="PANTHER" id="PTHR42776">
    <property type="entry name" value="SERINE PEPTIDASE S9 FAMILY MEMBER"/>
    <property type="match status" value="1"/>
</dbReference>
<dbReference type="GO" id="GO:0006508">
    <property type="term" value="P:proteolysis"/>
    <property type="evidence" value="ECO:0007669"/>
    <property type="project" value="InterPro"/>
</dbReference>
<dbReference type="RefSeq" id="WP_157782143.1">
    <property type="nucleotide sequence ID" value="NZ_BSPR01000014.1"/>
</dbReference>
<sequence length="603" mass="65863">MEPPLPAEAYASPGRLTSLSLSPDGTRVVALSNEGDQTTVVTRPVLAGQWTGALRSGDETFRIGWVNWAGNDRLLVSVVFASRRGYVGTTETRLLSIRPDGSDLVNVLRNPPGGGVLPQYQDSVIDYLPDDDGRYVLMELPESKGVFPGVHRVDVRTARRVMVQAPMKDVHHWKTDRQHRVRIAVRRTGTTVEIRVRDPEGSAWRTAWSFDKADDMVWPIGFGEDPQELLVTAPHEGRRAVFSVRLDDPALKRTLHVVPDGSRPVDGFFRAGGSGRVLGAYIRASADDTETQIDWWDPAWKAQAKALDLALPGRVNRVFGVDRQEQTYLLNSRVKGRTATFYAGDRRTGDLFELGQSQPQLARTGFSERRVVTIPGRDGKPFTATWSAAPASGGGTPVRPLVVEAWGGPGSRANTWLDLRNEFLVSRGYAVLSVNFRGDVGEAHSLHMAGLKDWGAAMQQDLDDAVQWAVGQGLADPSRVCLFGEGYAAYGALMGALRAPGRYRCAISLSGVTDLPDLALYWQSYVQGTEAVKVNLGDTWSQSAELEAASPALQAGRYQVPLLLAHGTADRLVPVEQSESLAKALKRAGKPYRYLPLEGVTMA</sequence>
<dbReference type="AlphaFoldDB" id="A0A1W6L7W8"/>
<gene>
    <name evidence="3" type="ORF">A4W93_10500</name>
</gene>
<organism evidence="3 4">
    <name type="scientific">Piscinibacter gummiphilus</name>
    <dbReference type="NCBI Taxonomy" id="946333"/>
    <lineage>
        <taxon>Bacteria</taxon>
        <taxon>Pseudomonadati</taxon>
        <taxon>Pseudomonadota</taxon>
        <taxon>Betaproteobacteria</taxon>
        <taxon>Burkholderiales</taxon>
        <taxon>Sphaerotilaceae</taxon>
        <taxon>Piscinibacter</taxon>
    </lineage>
</organism>
<accession>A0A1W6L7W8</accession>
<reference evidence="3 4" key="1">
    <citation type="submission" date="2016-04" db="EMBL/GenBank/DDBJ databases">
        <title>Complete genome sequence of natural rubber-degrading, novel Gram-negative bacterium, Rhizobacter gummiphilus strain NS21.</title>
        <authorList>
            <person name="Tabata M."/>
            <person name="Kasai D."/>
            <person name="Fukuda M."/>
        </authorList>
    </citation>
    <scope>NUCLEOTIDE SEQUENCE [LARGE SCALE GENOMIC DNA]</scope>
    <source>
        <strain evidence="3 4">NS21</strain>
    </source>
</reference>
<evidence type="ECO:0000313" key="3">
    <source>
        <dbReference type="EMBL" id="ARN20297.1"/>
    </source>
</evidence>
<evidence type="ECO:0000259" key="2">
    <source>
        <dbReference type="Pfam" id="PF00326"/>
    </source>
</evidence>
<dbReference type="EMBL" id="CP015118">
    <property type="protein sequence ID" value="ARN20297.1"/>
    <property type="molecule type" value="Genomic_DNA"/>
</dbReference>
<name>A0A1W6L7W8_9BURK</name>
<evidence type="ECO:0000256" key="1">
    <source>
        <dbReference type="ARBA" id="ARBA00022801"/>
    </source>
</evidence>
<dbReference type="GO" id="GO:0004252">
    <property type="term" value="F:serine-type endopeptidase activity"/>
    <property type="evidence" value="ECO:0007669"/>
    <property type="project" value="TreeGrafter"/>
</dbReference>
<dbReference type="SUPFAM" id="SSF53474">
    <property type="entry name" value="alpha/beta-Hydrolases"/>
    <property type="match status" value="1"/>
</dbReference>
<dbReference type="Gene3D" id="3.40.50.1820">
    <property type="entry name" value="alpha/beta hydrolase"/>
    <property type="match status" value="1"/>
</dbReference>
<keyword evidence="4" id="KW-1185">Reference proteome</keyword>
<dbReference type="Proteomes" id="UP000193427">
    <property type="component" value="Chromosome"/>
</dbReference>
<dbReference type="Pfam" id="PF00326">
    <property type="entry name" value="Peptidase_S9"/>
    <property type="match status" value="1"/>
</dbReference>